<dbReference type="OrthoDB" id="60955at2759"/>
<dbReference type="GO" id="GO:0016239">
    <property type="term" value="P:positive regulation of macroautophagy"/>
    <property type="evidence" value="ECO:0007669"/>
    <property type="project" value="TreeGrafter"/>
</dbReference>
<reference evidence="4 5" key="1">
    <citation type="journal article" date="2013" name="Nat. Commun.">
        <title>The evolution and pathogenic mechanisms of the rice sheath blight pathogen.</title>
        <authorList>
            <person name="Zheng A."/>
            <person name="Lin R."/>
            <person name="Xu L."/>
            <person name="Qin P."/>
            <person name="Tang C."/>
            <person name="Ai P."/>
            <person name="Zhang D."/>
            <person name="Liu Y."/>
            <person name="Sun Z."/>
            <person name="Feng H."/>
            <person name="Wang Y."/>
            <person name="Chen Y."/>
            <person name="Liang X."/>
            <person name="Fu R."/>
            <person name="Li Q."/>
            <person name="Zhang J."/>
            <person name="Yu X."/>
            <person name="Xie Z."/>
            <person name="Ding L."/>
            <person name="Guan P."/>
            <person name="Tang J."/>
            <person name="Liang Y."/>
            <person name="Wang S."/>
            <person name="Deng Q."/>
            <person name="Li S."/>
            <person name="Zhu J."/>
            <person name="Wang L."/>
            <person name="Liu H."/>
            <person name="Li P."/>
        </authorList>
    </citation>
    <scope>NUCLEOTIDE SEQUENCE [LARGE SCALE GENOMIC DNA]</scope>
    <source>
        <strain evidence="5">AG-1 IA</strain>
    </source>
</reference>
<feature type="compositionally biased region" description="Acidic residues" evidence="3">
    <location>
        <begin position="194"/>
        <end position="212"/>
    </location>
</feature>
<dbReference type="PANTHER" id="PTHR46200">
    <property type="entry name" value="GATOR COMPLEX PROTEIN WDR24"/>
    <property type="match status" value="1"/>
</dbReference>
<feature type="compositionally biased region" description="Low complexity" evidence="3">
    <location>
        <begin position="167"/>
        <end position="185"/>
    </location>
</feature>
<evidence type="ECO:0000256" key="2">
    <source>
        <dbReference type="ARBA" id="ARBA00022737"/>
    </source>
</evidence>
<feature type="compositionally biased region" description="Polar residues" evidence="3">
    <location>
        <begin position="584"/>
        <end position="609"/>
    </location>
</feature>
<dbReference type="GO" id="GO:0005774">
    <property type="term" value="C:vacuolar membrane"/>
    <property type="evidence" value="ECO:0007669"/>
    <property type="project" value="TreeGrafter"/>
</dbReference>
<dbReference type="PANTHER" id="PTHR46200:SF1">
    <property type="entry name" value="GATOR COMPLEX PROTEIN WDR24"/>
    <property type="match status" value="1"/>
</dbReference>
<feature type="region of interest" description="Disordered" evidence="3">
    <location>
        <begin position="105"/>
        <end position="227"/>
    </location>
</feature>
<dbReference type="STRING" id="983506.L8WJ14"/>
<dbReference type="GO" id="GO:0005829">
    <property type="term" value="C:cytosol"/>
    <property type="evidence" value="ECO:0007669"/>
    <property type="project" value="TreeGrafter"/>
</dbReference>
<comment type="caution">
    <text evidence="4">The sequence shown here is derived from an EMBL/GenBank/DDBJ whole genome shotgun (WGS) entry which is preliminary data.</text>
</comment>
<evidence type="ECO:0000256" key="3">
    <source>
        <dbReference type="SAM" id="MobiDB-lite"/>
    </source>
</evidence>
<proteinExistence type="predicted"/>
<dbReference type="AlphaFoldDB" id="L8WJ14"/>
<feature type="compositionally biased region" description="Basic residues" evidence="3">
    <location>
        <begin position="142"/>
        <end position="159"/>
    </location>
</feature>
<feature type="compositionally biased region" description="Basic and acidic residues" evidence="3">
    <location>
        <begin position="267"/>
        <end position="277"/>
    </location>
</feature>
<dbReference type="Proteomes" id="UP000011668">
    <property type="component" value="Unassembled WGS sequence"/>
</dbReference>
<dbReference type="GO" id="GO:1904263">
    <property type="term" value="P:positive regulation of TORC1 signaling"/>
    <property type="evidence" value="ECO:0007669"/>
    <property type="project" value="TreeGrafter"/>
</dbReference>
<evidence type="ECO:0000313" key="4">
    <source>
        <dbReference type="EMBL" id="ELU37910.1"/>
    </source>
</evidence>
<feature type="compositionally biased region" description="Polar residues" evidence="3">
    <location>
        <begin position="295"/>
        <end position="305"/>
    </location>
</feature>
<organism evidence="4 5">
    <name type="scientific">Thanatephorus cucumeris (strain AG1-IA)</name>
    <name type="common">Rice sheath blight fungus</name>
    <name type="synonym">Rhizoctonia solani</name>
    <dbReference type="NCBI Taxonomy" id="983506"/>
    <lineage>
        <taxon>Eukaryota</taxon>
        <taxon>Fungi</taxon>
        <taxon>Dikarya</taxon>
        <taxon>Basidiomycota</taxon>
        <taxon>Agaricomycotina</taxon>
        <taxon>Agaricomycetes</taxon>
        <taxon>Cantharellales</taxon>
        <taxon>Ceratobasidiaceae</taxon>
        <taxon>Rhizoctonia</taxon>
        <taxon>Rhizoctonia solani AG-1</taxon>
    </lineage>
</organism>
<dbReference type="GO" id="GO:0061700">
    <property type="term" value="C:GATOR2 complex"/>
    <property type="evidence" value="ECO:0007669"/>
    <property type="project" value="TreeGrafter"/>
</dbReference>
<evidence type="ECO:0000256" key="1">
    <source>
        <dbReference type="ARBA" id="ARBA00022574"/>
    </source>
</evidence>
<sequence>MFLNRGGKEKSVADPAYVPRTQVKGSVPIPSFELGTFVKLARAYLFGGEPREHICLHNAQAALEAGQYRASQAWHMLLSLLTPLVVEGPLLPQIEAHDHASRLYTSLSGTHTPSPHSNQGSRAPSSGPAHGSFQRKSESPRRKYHTSRSRRPAVTRRTSRGSGSGSGHSKVTTRSRSVSVDSNSSLKHVGGGALDDESDSSDGDISESELEDIVANKPPPPGASGLSLIRTYTPRRIGGIGLVASSRLTVPNEADEHNLSLMGGGSSDEHLHTDTEPLHNSPTSDLEPSPETDSDTNTGPNSTLATWKPDTIPLPRTDSKSSVGTAKPSSLHPGNASPHPGRHGKERSGDSINAHRNSPVASRSHSLNAHKKVASDPNHGIRTRASTQTIFPDRGRPRKSRRDVNEAEEKYRQMGWEAMRETVAYYSERGDLQMSAALSTVGGVELGISPETHERIVDAYLDMLCRLRLYAPAAYVRKYAKSKFAERETTVSVSSLFRLSPNLKMVREARVVFALNASDSLQSVQSGELINHPHDIVLSYLTNLPSRLPVKGLYFMCLECSHGGHQECYRSYYLSRPLVNVDGSSTAANSRTSTILESDPKSGTPSMQSLGLGAETEKAFDDAASVKTEKTQDTLITDSGNRNSMELPAQDGKSSAEWSPRGHPCAAGCGHYCWASNDRETADRSFTMFPLGHNRKQFLYQGILASLKSPWGSNVRGRVTYLHTKSVIVVEIRAMPSSRHTYLPPIFRHLNSDANVVRHDDSCHRWRALGPSDGATGKDPARLYTIRKLFK</sequence>
<gene>
    <name evidence="4" type="ORF">AG1IA_08055</name>
</gene>
<feature type="compositionally biased region" description="Polar residues" evidence="3">
    <location>
        <begin position="633"/>
        <end position="644"/>
    </location>
</feature>
<keyword evidence="5" id="KW-1185">Reference proteome</keyword>
<evidence type="ECO:0000313" key="5">
    <source>
        <dbReference type="Proteomes" id="UP000011668"/>
    </source>
</evidence>
<keyword evidence="2" id="KW-0677">Repeat</keyword>
<feature type="region of interest" description="Disordered" evidence="3">
    <location>
        <begin position="584"/>
        <end position="659"/>
    </location>
</feature>
<accession>L8WJ14</accession>
<dbReference type="HOGENOM" id="CLU_354951_0_0_1"/>
<name>L8WJ14_THACA</name>
<feature type="region of interest" description="Disordered" evidence="3">
    <location>
        <begin position="256"/>
        <end position="407"/>
    </location>
</feature>
<feature type="compositionally biased region" description="Polar residues" evidence="3">
    <location>
        <begin position="350"/>
        <end position="367"/>
    </location>
</feature>
<feature type="compositionally biased region" description="Polar residues" evidence="3">
    <location>
        <begin position="105"/>
        <end position="124"/>
    </location>
</feature>
<dbReference type="InterPro" id="IPR037590">
    <property type="entry name" value="WDR24"/>
</dbReference>
<keyword evidence="1" id="KW-0853">WD repeat</keyword>
<dbReference type="EMBL" id="AFRT01002389">
    <property type="protein sequence ID" value="ELU37910.1"/>
    <property type="molecule type" value="Genomic_DNA"/>
</dbReference>
<protein>
    <submittedName>
        <fullName evidence="4">Uncharacterized protein</fullName>
    </submittedName>
</protein>